<reference evidence="1 2" key="1">
    <citation type="submission" date="2023-08" db="EMBL/GenBank/DDBJ databases">
        <title>A Necator americanus chromosomal reference genome.</title>
        <authorList>
            <person name="Ilik V."/>
            <person name="Petrzelkova K.J."/>
            <person name="Pardy F."/>
            <person name="Fuh T."/>
            <person name="Niatou-Singa F.S."/>
            <person name="Gouil Q."/>
            <person name="Baker L."/>
            <person name="Ritchie M.E."/>
            <person name="Jex A.R."/>
            <person name="Gazzola D."/>
            <person name="Li H."/>
            <person name="Toshio Fujiwara R."/>
            <person name="Zhan B."/>
            <person name="Aroian R.V."/>
            <person name="Pafco B."/>
            <person name="Schwarz E.M."/>
        </authorList>
    </citation>
    <scope>NUCLEOTIDE SEQUENCE [LARGE SCALE GENOMIC DNA]</scope>
    <source>
        <strain evidence="1 2">Aroian</strain>
        <tissue evidence="1">Whole animal</tissue>
    </source>
</reference>
<dbReference type="EMBL" id="JAVFWL010000006">
    <property type="protein sequence ID" value="KAK6763377.1"/>
    <property type="molecule type" value="Genomic_DNA"/>
</dbReference>
<organism evidence="1 2">
    <name type="scientific">Necator americanus</name>
    <name type="common">Human hookworm</name>
    <dbReference type="NCBI Taxonomy" id="51031"/>
    <lineage>
        <taxon>Eukaryota</taxon>
        <taxon>Metazoa</taxon>
        <taxon>Ecdysozoa</taxon>
        <taxon>Nematoda</taxon>
        <taxon>Chromadorea</taxon>
        <taxon>Rhabditida</taxon>
        <taxon>Rhabditina</taxon>
        <taxon>Rhabditomorpha</taxon>
        <taxon>Strongyloidea</taxon>
        <taxon>Ancylostomatidae</taxon>
        <taxon>Bunostominae</taxon>
        <taxon>Necator</taxon>
    </lineage>
</organism>
<comment type="caution">
    <text evidence="1">The sequence shown here is derived from an EMBL/GenBank/DDBJ whole genome shotgun (WGS) entry which is preliminary data.</text>
</comment>
<gene>
    <name evidence="1" type="primary">Necator_chrX.g24069</name>
    <name evidence="1" type="ORF">RB195_023904</name>
</gene>
<evidence type="ECO:0000313" key="1">
    <source>
        <dbReference type="EMBL" id="KAK6763377.1"/>
    </source>
</evidence>
<protein>
    <submittedName>
        <fullName evidence="1">Uncharacterized protein</fullName>
    </submittedName>
</protein>
<accession>A0ABR1EL16</accession>
<keyword evidence="2" id="KW-1185">Reference proteome</keyword>
<dbReference type="Proteomes" id="UP001303046">
    <property type="component" value="Unassembled WGS sequence"/>
</dbReference>
<name>A0ABR1EL16_NECAM</name>
<sequence length="228" mass="26396">MDNIDDEYERLVVHFHDCTRKAKSFKTAKRRLSQKTLELIRQRVAAPAASNQELTSELARLCREAIKEDLKERRAEMLAEAAETGQSIHYVRRNFVNRKTTMNALRTSDGATNVSRMVMEEVILDFYSDLFNIHVHLPSHHPKEDGHVIPGVLPSDARHVIMSVKNRTLLGPGKIKPEHLKYLQPVLINRKARLFTRYLSQCKVPRLWKTSKTVLLHKKGDSQDIYNY</sequence>
<evidence type="ECO:0000313" key="2">
    <source>
        <dbReference type="Proteomes" id="UP001303046"/>
    </source>
</evidence>
<proteinExistence type="predicted"/>